<dbReference type="PANTHER" id="PTHR35908">
    <property type="entry name" value="HYPOTHETICAL FUSION PROTEIN"/>
    <property type="match status" value="1"/>
</dbReference>
<dbReference type="OrthoDB" id="1645442at2"/>
<dbReference type="RefSeq" id="WP_074591087.1">
    <property type="nucleotide sequence ID" value="NZ_FNEI01000018.1"/>
</dbReference>
<dbReference type="STRING" id="1045773.SAMN05216555_1188"/>
<reference evidence="3" key="1">
    <citation type="submission" date="2016-10" db="EMBL/GenBank/DDBJ databases">
        <authorList>
            <person name="Varghese N."/>
            <person name="Submissions S."/>
        </authorList>
    </citation>
    <scope>NUCLEOTIDE SEQUENCE [LARGE SCALE GENOMIC DNA]</scope>
    <source>
        <strain evidence="3">CGMCC 1.10783</strain>
    </source>
</reference>
<evidence type="ECO:0000313" key="2">
    <source>
        <dbReference type="EMBL" id="SDJ85518.1"/>
    </source>
</evidence>
<dbReference type="CDD" id="cd06587">
    <property type="entry name" value="VOC"/>
    <property type="match status" value="1"/>
</dbReference>
<feature type="domain" description="Glyoxalase-like" evidence="1">
    <location>
        <begin position="8"/>
        <end position="116"/>
    </location>
</feature>
<dbReference type="Proteomes" id="UP000182130">
    <property type="component" value="Unassembled WGS sequence"/>
</dbReference>
<keyword evidence="3" id="KW-1185">Reference proteome</keyword>
<protein>
    <recommendedName>
        <fullName evidence="1">Glyoxalase-like domain-containing protein</fullName>
    </recommendedName>
</protein>
<gene>
    <name evidence="2" type="ORF">SAMN05216555_1188</name>
</gene>
<dbReference type="InterPro" id="IPR029068">
    <property type="entry name" value="Glyas_Bleomycin-R_OHBP_Dase"/>
</dbReference>
<evidence type="ECO:0000259" key="1">
    <source>
        <dbReference type="Pfam" id="PF18029"/>
    </source>
</evidence>
<dbReference type="SUPFAM" id="SSF54593">
    <property type="entry name" value="Glyoxalase/Bleomycin resistance protein/Dihydroxybiphenyl dioxygenase"/>
    <property type="match status" value="1"/>
</dbReference>
<sequence length="118" mass="13152">MIGKFHALVIDCEDIEPMALFYQELLGMQRVEGDADWITIGDAPDRPAVAFQRVDKLTPPQWPSAEHPQQMHVDVKVGNLDEAEERVLAIGATKQGYGTETFRVYLDPAGHPFCLVTS</sequence>
<dbReference type="Pfam" id="PF18029">
    <property type="entry name" value="Glyoxalase_6"/>
    <property type="match status" value="1"/>
</dbReference>
<dbReference type="Gene3D" id="3.10.180.10">
    <property type="entry name" value="2,3-Dihydroxybiphenyl 1,2-Dioxygenase, domain 1"/>
    <property type="match status" value="1"/>
</dbReference>
<name>A0A1G8X4G9_9MICC</name>
<dbReference type="AlphaFoldDB" id="A0A1G8X4G9"/>
<accession>A0A1G8X4G9</accession>
<organism evidence="2 3">
    <name type="scientific">Arthrobacter cupressi</name>
    <dbReference type="NCBI Taxonomy" id="1045773"/>
    <lineage>
        <taxon>Bacteria</taxon>
        <taxon>Bacillati</taxon>
        <taxon>Actinomycetota</taxon>
        <taxon>Actinomycetes</taxon>
        <taxon>Micrococcales</taxon>
        <taxon>Micrococcaceae</taxon>
        <taxon>Arthrobacter</taxon>
    </lineage>
</organism>
<evidence type="ECO:0000313" key="3">
    <source>
        <dbReference type="Proteomes" id="UP000182130"/>
    </source>
</evidence>
<dbReference type="EMBL" id="FNEI01000018">
    <property type="protein sequence ID" value="SDJ85518.1"/>
    <property type="molecule type" value="Genomic_DNA"/>
</dbReference>
<proteinExistence type="predicted"/>
<dbReference type="PANTHER" id="PTHR35908:SF1">
    <property type="entry name" value="CONSERVED PROTEIN"/>
    <property type="match status" value="1"/>
</dbReference>
<dbReference type="InterPro" id="IPR041581">
    <property type="entry name" value="Glyoxalase_6"/>
</dbReference>